<name>A0ACB8FE02_9SAUR</name>
<comment type="caution">
    <text evidence="1">The sequence shown here is derived from an EMBL/GenBank/DDBJ whole genome shotgun (WGS) entry which is preliminary data.</text>
</comment>
<dbReference type="EMBL" id="CM037622">
    <property type="protein sequence ID" value="KAH8003673.1"/>
    <property type="molecule type" value="Genomic_DNA"/>
</dbReference>
<evidence type="ECO:0000313" key="1">
    <source>
        <dbReference type="EMBL" id="KAH8003673.1"/>
    </source>
</evidence>
<reference evidence="1" key="1">
    <citation type="submission" date="2021-08" db="EMBL/GenBank/DDBJ databases">
        <title>The first chromosome-level gecko genome reveals the dynamic sex chromosomes of Neotropical dwarf geckos (Sphaerodactylidae: Sphaerodactylus).</title>
        <authorList>
            <person name="Pinto B.J."/>
            <person name="Keating S.E."/>
            <person name="Gamble T."/>
        </authorList>
    </citation>
    <scope>NUCLEOTIDE SEQUENCE</scope>
    <source>
        <strain evidence="1">TG3544</strain>
    </source>
</reference>
<protein>
    <submittedName>
        <fullName evidence="1">Uncharacterized protein</fullName>
    </submittedName>
</protein>
<accession>A0ACB8FE02</accession>
<gene>
    <name evidence="1" type="ORF">K3G42_022379</name>
</gene>
<dbReference type="Proteomes" id="UP000827872">
    <property type="component" value="Linkage Group LG09"/>
</dbReference>
<evidence type="ECO:0000313" key="2">
    <source>
        <dbReference type="Proteomes" id="UP000827872"/>
    </source>
</evidence>
<keyword evidence="2" id="KW-1185">Reference proteome</keyword>
<sequence>MGSARRRRRRLLLLAWQPVLLLCDHVCLARAACHTTTRKPAVGSGISRRAGGSGCTPSRLAAMEEGSLGTLQQRAAELEHMAEVLLTGEQLR</sequence>
<organism evidence="1 2">
    <name type="scientific">Sphaerodactylus townsendi</name>
    <dbReference type="NCBI Taxonomy" id="933632"/>
    <lineage>
        <taxon>Eukaryota</taxon>
        <taxon>Metazoa</taxon>
        <taxon>Chordata</taxon>
        <taxon>Craniata</taxon>
        <taxon>Vertebrata</taxon>
        <taxon>Euteleostomi</taxon>
        <taxon>Lepidosauria</taxon>
        <taxon>Squamata</taxon>
        <taxon>Bifurcata</taxon>
        <taxon>Gekkota</taxon>
        <taxon>Sphaerodactylidae</taxon>
        <taxon>Sphaerodactylus</taxon>
    </lineage>
</organism>
<proteinExistence type="predicted"/>